<reference evidence="3 4" key="1">
    <citation type="journal article" date="2019" name="Int. J. Syst. Evol. Microbiol.">
        <title>The Global Catalogue of Microorganisms (GCM) 10K type strain sequencing project: providing services to taxonomists for standard genome sequencing and annotation.</title>
        <authorList>
            <consortium name="The Broad Institute Genomics Platform"/>
            <consortium name="The Broad Institute Genome Sequencing Center for Infectious Disease"/>
            <person name="Wu L."/>
            <person name="Ma J."/>
        </authorList>
    </citation>
    <scope>NUCLEOTIDE SEQUENCE [LARGE SCALE GENOMIC DNA]</scope>
    <source>
        <strain evidence="3 4">CGMCC 1.10387</strain>
    </source>
</reference>
<proteinExistence type="inferred from homology"/>
<dbReference type="InterPro" id="IPR036065">
    <property type="entry name" value="BolA-like_sf"/>
</dbReference>
<dbReference type="PIRSF" id="PIRSF003113">
    <property type="entry name" value="BolA"/>
    <property type="match status" value="1"/>
</dbReference>
<dbReference type="InterPro" id="IPR002634">
    <property type="entry name" value="BolA"/>
</dbReference>
<organism evidence="3 4">
    <name type="scientific">Halobellus litoreus</name>
    <dbReference type="NCBI Taxonomy" id="755310"/>
    <lineage>
        <taxon>Archaea</taxon>
        <taxon>Methanobacteriati</taxon>
        <taxon>Methanobacteriota</taxon>
        <taxon>Stenosarchaea group</taxon>
        <taxon>Halobacteria</taxon>
        <taxon>Halobacteriales</taxon>
        <taxon>Haloferacaceae</taxon>
        <taxon>Halobellus</taxon>
    </lineage>
</organism>
<protein>
    <submittedName>
        <fullName evidence="3">BolA family protein</fullName>
    </submittedName>
</protein>
<keyword evidence="4" id="KW-1185">Reference proteome</keyword>
<evidence type="ECO:0000313" key="3">
    <source>
        <dbReference type="EMBL" id="MFD1686749.1"/>
    </source>
</evidence>
<feature type="region of interest" description="Disordered" evidence="2">
    <location>
        <begin position="1"/>
        <end position="29"/>
    </location>
</feature>
<gene>
    <name evidence="3" type="ORF">ACFSAS_14125</name>
</gene>
<dbReference type="AlphaFoldDB" id="A0ABD6DXB6"/>
<evidence type="ECO:0000313" key="4">
    <source>
        <dbReference type="Proteomes" id="UP001597092"/>
    </source>
</evidence>
<dbReference type="SUPFAM" id="SSF82657">
    <property type="entry name" value="BolA-like"/>
    <property type="match status" value="1"/>
</dbReference>
<dbReference type="EMBL" id="JBHUDP010000006">
    <property type="protein sequence ID" value="MFD1686749.1"/>
    <property type="molecule type" value="Genomic_DNA"/>
</dbReference>
<comment type="caution">
    <text evidence="3">The sequence shown here is derived from an EMBL/GenBank/DDBJ whole genome shotgun (WGS) entry which is preliminary data.</text>
</comment>
<evidence type="ECO:0000256" key="1">
    <source>
        <dbReference type="ARBA" id="ARBA00005578"/>
    </source>
</evidence>
<accession>A0ABD6DXB6</accession>
<dbReference type="PANTHER" id="PTHR46229:SF2">
    <property type="entry name" value="BOLA-LIKE PROTEIN 1"/>
    <property type="match status" value="1"/>
</dbReference>
<comment type="similarity">
    <text evidence="1">Belongs to the BolA/IbaG family.</text>
</comment>
<dbReference type="Gene3D" id="3.30.300.90">
    <property type="entry name" value="BolA-like"/>
    <property type="match status" value="1"/>
</dbReference>
<dbReference type="Proteomes" id="UP001597092">
    <property type="component" value="Unassembled WGS sequence"/>
</dbReference>
<sequence>MDTDEVERRIEAEIPDAEADVTLPRVPDEDHEDAHFAAVIVSPAFEGKSLVQQHQMVYDALGDAMTTEIHALEMQTFTPEEFRERS</sequence>
<dbReference type="Pfam" id="PF01722">
    <property type="entry name" value="BolA"/>
    <property type="match status" value="1"/>
</dbReference>
<dbReference type="RefSeq" id="WP_256307222.1">
    <property type="nucleotide sequence ID" value="NZ_JANHAW010000002.1"/>
</dbReference>
<name>A0ABD6DXB6_9EURY</name>
<dbReference type="InterPro" id="IPR050961">
    <property type="entry name" value="BolA/IbaG_stress_morph_reg"/>
</dbReference>
<dbReference type="PANTHER" id="PTHR46229">
    <property type="entry name" value="BOLA TRANSCRIPTION REGULATOR"/>
    <property type="match status" value="1"/>
</dbReference>
<feature type="compositionally biased region" description="Basic and acidic residues" evidence="2">
    <location>
        <begin position="1"/>
        <end position="12"/>
    </location>
</feature>
<evidence type="ECO:0000256" key="2">
    <source>
        <dbReference type="SAM" id="MobiDB-lite"/>
    </source>
</evidence>